<evidence type="ECO:0000313" key="1">
    <source>
        <dbReference type="EMBL" id="MBV2143878.1"/>
    </source>
</evidence>
<sequence>MIIKEMSEYDVRDMIQNTQVGRLAYIYEGRPYVVPLSFRFSGGSLYSFTTEGQKTDGMRENDAVCILFDDIISPTQWRSVVVNGQYREIVREEEQNAIVNLMESDPIWWEPAYTKTITSGGEQRKLAPVFFRVDIESTTGHETG</sequence>
<dbReference type="RefSeq" id="WP_217677881.1">
    <property type="nucleotide sequence ID" value="NZ_JAHRVA010000004.1"/>
</dbReference>
<name>A0A949UVA6_9HYPH</name>
<dbReference type="Pfam" id="PF12900">
    <property type="entry name" value="Pyridox_ox_2"/>
    <property type="match status" value="1"/>
</dbReference>
<reference evidence="1 2" key="1">
    <citation type="submission" date="2021-06" db="EMBL/GenBank/DDBJ databases">
        <title>Falsochrobactrum tianjin sp.nov., a new petroleum-degrading bacteria isolated from oily soils.</title>
        <authorList>
            <person name="Chen G."/>
            <person name="Chen H."/>
            <person name="Tian J."/>
            <person name="Qing J."/>
            <person name="Zhong L."/>
            <person name="Ma W."/>
            <person name="Song Y."/>
            <person name="Cui X."/>
            <person name="Yan B."/>
        </authorList>
    </citation>
    <scope>NUCLEOTIDE SEQUENCE [LARGE SCALE GENOMIC DNA]</scope>
    <source>
        <strain evidence="1 2">TDYN1</strain>
    </source>
</reference>
<proteinExistence type="predicted"/>
<dbReference type="EMBL" id="JAHRVA010000004">
    <property type="protein sequence ID" value="MBV2143878.1"/>
    <property type="molecule type" value="Genomic_DNA"/>
</dbReference>
<dbReference type="InterPro" id="IPR024747">
    <property type="entry name" value="Pyridox_Oxase-rel"/>
</dbReference>
<comment type="caution">
    <text evidence="1">The sequence shown here is derived from an EMBL/GenBank/DDBJ whole genome shotgun (WGS) entry which is preliminary data.</text>
</comment>
<keyword evidence="2" id="KW-1185">Reference proteome</keyword>
<dbReference type="Proteomes" id="UP000752297">
    <property type="component" value="Unassembled WGS sequence"/>
</dbReference>
<dbReference type="AlphaFoldDB" id="A0A949UVA6"/>
<protein>
    <submittedName>
        <fullName evidence="1">Pyridoxamine 5'-phosphate oxidase family protein</fullName>
    </submittedName>
</protein>
<organism evidence="1 2">
    <name type="scientific">Falsochrobactrum tianjinense</name>
    <dbReference type="NCBI Taxonomy" id="2706015"/>
    <lineage>
        <taxon>Bacteria</taxon>
        <taxon>Pseudomonadati</taxon>
        <taxon>Pseudomonadota</taxon>
        <taxon>Alphaproteobacteria</taxon>
        <taxon>Hyphomicrobiales</taxon>
        <taxon>Brucellaceae</taxon>
        <taxon>Falsochrobactrum</taxon>
    </lineage>
</organism>
<accession>A0A949UVA6</accession>
<gene>
    <name evidence="1" type="ORF">KUG47_10265</name>
</gene>
<evidence type="ECO:0000313" key="2">
    <source>
        <dbReference type="Proteomes" id="UP000752297"/>
    </source>
</evidence>